<dbReference type="EMBL" id="BKCJ010002542">
    <property type="protein sequence ID" value="GEU49281.1"/>
    <property type="molecule type" value="Genomic_DNA"/>
</dbReference>
<reference evidence="1" key="1">
    <citation type="journal article" date="2019" name="Sci. Rep.">
        <title>Draft genome of Tanacetum cinerariifolium, the natural source of mosquito coil.</title>
        <authorList>
            <person name="Yamashiro T."/>
            <person name="Shiraishi A."/>
            <person name="Satake H."/>
            <person name="Nakayama K."/>
        </authorList>
    </citation>
    <scope>NUCLEOTIDE SEQUENCE</scope>
</reference>
<evidence type="ECO:0000313" key="1">
    <source>
        <dbReference type="EMBL" id="GEU49281.1"/>
    </source>
</evidence>
<proteinExistence type="predicted"/>
<comment type="caution">
    <text evidence="1">The sequence shown here is derived from an EMBL/GenBank/DDBJ whole genome shotgun (WGS) entry which is preliminary data.</text>
</comment>
<protein>
    <submittedName>
        <fullName evidence="1">Uncharacterized protein</fullName>
    </submittedName>
</protein>
<sequence>MMWEEVLTCRNQTSQLNALIAEMEAFDDPGEVFDTLMGLRDDVRVEDAKLMGLNDLIAQAKEEIEIKEAQLEVMSIWAFSLADGVDVVYIFTLSLKLLIMAALYILDKVAEVVGSSRLQDKMKIVFMQARSSDDSFIALMRDLCSALRVSIAKNRRLIAELEALGQRAEALNPLDYMKEIIGRDATTLGVLEQLLTVSHVGMRLKASYVAEIEETD</sequence>
<accession>A0A6L2KIJ1</accession>
<gene>
    <name evidence="1" type="ORF">Tci_021259</name>
</gene>
<name>A0A6L2KIJ1_TANCI</name>
<organism evidence="1">
    <name type="scientific">Tanacetum cinerariifolium</name>
    <name type="common">Dalmatian daisy</name>
    <name type="synonym">Chrysanthemum cinerariifolium</name>
    <dbReference type="NCBI Taxonomy" id="118510"/>
    <lineage>
        <taxon>Eukaryota</taxon>
        <taxon>Viridiplantae</taxon>
        <taxon>Streptophyta</taxon>
        <taxon>Embryophyta</taxon>
        <taxon>Tracheophyta</taxon>
        <taxon>Spermatophyta</taxon>
        <taxon>Magnoliopsida</taxon>
        <taxon>eudicotyledons</taxon>
        <taxon>Gunneridae</taxon>
        <taxon>Pentapetalae</taxon>
        <taxon>asterids</taxon>
        <taxon>campanulids</taxon>
        <taxon>Asterales</taxon>
        <taxon>Asteraceae</taxon>
        <taxon>Asteroideae</taxon>
        <taxon>Anthemideae</taxon>
        <taxon>Anthemidinae</taxon>
        <taxon>Tanacetum</taxon>
    </lineage>
</organism>
<dbReference type="AlphaFoldDB" id="A0A6L2KIJ1"/>